<keyword evidence="3" id="KW-1185">Reference proteome</keyword>
<name>A0A0C2WG57_AMAMK</name>
<dbReference type="FunCoup" id="A0A0C2WG57">
    <property type="interactions" value="151"/>
</dbReference>
<evidence type="ECO:0000256" key="1">
    <source>
        <dbReference type="ARBA" id="ARBA00023002"/>
    </source>
</evidence>
<dbReference type="InterPro" id="IPR036291">
    <property type="entry name" value="NAD(P)-bd_dom_sf"/>
</dbReference>
<dbReference type="GO" id="GO:0016491">
    <property type="term" value="F:oxidoreductase activity"/>
    <property type="evidence" value="ECO:0007669"/>
    <property type="project" value="UniProtKB-KW"/>
</dbReference>
<dbReference type="Proteomes" id="UP000054549">
    <property type="component" value="Unassembled WGS sequence"/>
</dbReference>
<dbReference type="PANTHER" id="PTHR43157:SF31">
    <property type="entry name" value="PHOSPHATIDYLINOSITOL-GLYCAN BIOSYNTHESIS CLASS F PROTEIN"/>
    <property type="match status" value="1"/>
</dbReference>
<evidence type="ECO:0000313" key="2">
    <source>
        <dbReference type="EMBL" id="KIL55063.1"/>
    </source>
</evidence>
<dbReference type="PRINTS" id="PR00081">
    <property type="entry name" value="GDHRDH"/>
</dbReference>
<dbReference type="OrthoDB" id="191139at2759"/>
<dbReference type="PANTHER" id="PTHR43157">
    <property type="entry name" value="PHOSPHATIDYLINOSITOL-GLYCAN BIOSYNTHESIS CLASS F PROTEIN-RELATED"/>
    <property type="match status" value="1"/>
</dbReference>
<sequence length="308" mass="34240">MFSTLRQTILPPKAKFSVDDIPDLAGKVIIVTGGSTGIGREIVKALLSHNAKVYILTRNREKTEATIAELKELTSNEAHFIRCDLSDLKSIKVAAEEFTSKEQELHVLINNAGISSPPIGQLTAQGYDAQFGTNVLGHFYLTKLLLPTLSSTSKNPGQKVRIVNMSSLGHMSHPLDFETFTDTPKRRKRSPWYLYCQSKFGNIVHAVELARRYGGEGVVSTSVHPGMIRSELGRHMTPVVQWFVDLIFFPTPLGALTPLYAATSPKAESLNGKYLVPWGRVGEPSKKTQDQKVGTQFWEWCEEQVKDI</sequence>
<dbReference type="EMBL" id="KN818573">
    <property type="protein sequence ID" value="KIL55063.1"/>
    <property type="molecule type" value="Genomic_DNA"/>
</dbReference>
<dbReference type="InterPro" id="IPR002347">
    <property type="entry name" value="SDR_fam"/>
</dbReference>
<dbReference type="STRING" id="946122.A0A0C2WG57"/>
<keyword evidence="1" id="KW-0560">Oxidoreductase</keyword>
<dbReference type="CDD" id="cd05327">
    <property type="entry name" value="retinol-DH_like_SDR_c_like"/>
    <property type="match status" value="1"/>
</dbReference>
<evidence type="ECO:0000313" key="3">
    <source>
        <dbReference type="Proteomes" id="UP000054549"/>
    </source>
</evidence>
<evidence type="ECO:0008006" key="4">
    <source>
        <dbReference type="Google" id="ProtNLM"/>
    </source>
</evidence>
<dbReference type="Pfam" id="PF00106">
    <property type="entry name" value="adh_short"/>
    <property type="match status" value="1"/>
</dbReference>
<proteinExistence type="predicted"/>
<dbReference type="AlphaFoldDB" id="A0A0C2WG57"/>
<dbReference type="InParanoid" id="A0A0C2WG57"/>
<accession>A0A0C2WG57</accession>
<reference evidence="2 3" key="1">
    <citation type="submission" date="2014-04" db="EMBL/GenBank/DDBJ databases">
        <title>Evolutionary Origins and Diversification of the Mycorrhizal Mutualists.</title>
        <authorList>
            <consortium name="DOE Joint Genome Institute"/>
            <consortium name="Mycorrhizal Genomics Consortium"/>
            <person name="Kohler A."/>
            <person name="Kuo A."/>
            <person name="Nagy L.G."/>
            <person name="Floudas D."/>
            <person name="Copeland A."/>
            <person name="Barry K.W."/>
            <person name="Cichocki N."/>
            <person name="Veneault-Fourrey C."/>
            <person name="LaButti K."/>
            <person name="Lindquist E.A."/>
            <person name="Lipzen A."/>
            <person name="Lundell T."/>
            <person name="Morin E."/>
            <person name="Murat C."/>
            <person name="Riley R."/>
            <person name="Ohm R."/>
            <person name="Sun H."/>
            <person name="Tunlid A."/>
            <person name="Henrissat B."/>
            <person name="Grigoriev I.V."/>
            <person name="Hibbett D.S."/>
            <person name="Martin F."/>
        </authorList>
    </citation>
    <scope>NUCLEOTIDE SEQUENCE [LARGE SCALE GENOMIC DNA]</scope>
    <source>
        <strain evidence="2 3">Koide BX008</strain>
    </source>
</reference>
<dbReference type="HOGENOM" id="CLU_010194_44_6_1"/>
<protein>
    <recommendedName>
        <fullName evidence="4">NAD(P)-binding protein</fullName>
    </recommendedName>
</protein>
<organism evidence="2 3">
    <name type="scientific">Amanita muscaria (strain Koide BX008)</name>
    <dbReference type="NCBI Taxonomy" id="946122"/>
    <lineage>
        <taxon>Eukaryota</taxon>
        <taxon>Fungi</taxon>
        <taxon>Dikarya</taxon>
        <taxon>Basidiomycota</taxon>
        <taxon>Agaricomycotina</taxon>
        <taxon>Agaricomycetes</taxon>
        <taxon>Agaricomycetidae</taxon>
        <taxon>Agaricales</taxon>
        <taxon>Pluteineae</taxon>
        <taxon>Amanitaceae</taxon>
        <taxon>Amanita</taxon>
    </lineage>
</organism>
<dbReference type="Gene3D" id="3.40.50.720">
    <property type="entry name" value="NAD(P)-binding Rossmann-like Domain"/>
    <property type="match status" value="1"/>
</dbReference>
<gene>
    <name evidence="2" type="ORF">M378DRAFT_91451</name>
</gene>
<dbReference type="SUPFAM" id="SSF51735">
    <property type="entry name" value="NAD(P)-binding Rossmann-fold domains"/>
    <property type="match status" value="1"/>
</dbReference>